<protein>
    <recommendedName>
        <fullName evidence="2">DUF2958 domain-containing protein</fullName>
    </recommendedName>
</protein>
<comment type="caution">
    <text evidence="1">The sequence shown here is derived from an EMBL/GenBank/DDBJ whole genome shotgun (WGS) entry which is preliminary data.</text>
</comment>
<accession>X1SPU0</accession>
<organism evidence="1">
    <name type="scientific">marine sediment metagenome</name>
    <dbReference type="NCBI Taxonomy" id="412755"/>
    <lineage>
        <taxon>unclassified sequences</taxon>
        <taxon>metagenomes</taxon>
        <taxon>ecological metagenomes</taxon>
    </lineage>
</organism>
<evidence type="ECO:0000313" key="1">
    <source>
        <dbReference type="EMBL" id="GAI81151.1"/>
    </source>
</evidence>
<dbReference type="Pfam" id="PF11171">
    <property type="entry name" value="DUF2958"/>
    <property type="match status" value="1"/>
</dbReference>
<evidence type="ECO:0008006" key="2">
    <source>
        <dbReference type="Google" id="ProtNLM"/>
    </source>
</evidence>
<gene>
    <name evidence="1" type="ORF">S12H4_16817</name>
</gene>
<name>X1SPU0_9ZZZZ</name>
<sequence length="108" mass="12371">MELLTKEIRAKLPPLGATEKTPSAEKVCVVKYFHCWGSWTWYAVEFDGKETFFGLVDGFELEWGYFSLSELQSVKGPIGLSIERDLYFGMPQMKDISALKGREASWCY</sequence>
<dbReference type="EMBL" id="BARW01008163">
    <property type="protein sequence ID" value="GAI81151.1"/>
    <property type="molecule type" value="Genomic_DNA"/>
</dbReference>
<proteinExistence type="predicted"/>
<dbReference type="InterPro" id="IPR021341">
    <property type="entry name" value="DUF2958"/>
</dbReference>
<dbReference type="AlphaFoldDB" id="X1SPU0"/>
<reference evidence="1" key="1">
    <citation type="journal article" date="2014" name="Front. Microbiol.">
        <title>High frequency of phylogenetically diverse reductive dehalogenase-homologous genes in deep subseafloor sedimentary metagenomes.</title>
        <authorList>
            <person name="Kawai M."/>
            <person name="Futagami T."/>
            <person name="Toyoda A."/>
            <person name="Takaki Y."/>
            <person name="Nishi S."/>
            <person name="Hori S."/>
            <person name="Arai W."/>
            <person name="Tsubouchi T."/>
            <person name="Morono Y."/>
            <person name="Uchiyama I."/>
            <person name="Ito T."/>
            <person name="Fujiyama A."/>
            <person name="Inagaki F."/>
            <person name="Takami H."/>
        </authorList>
    </citation>
    <scope>NUCLEOTIDE SEQUENCE</scope>
    <source>
        <strain evidence="1">Expedition CK06-06</strain>
    </source>
</reference>